<evidence type="ECO:0000256" key="1">
    <source>
        <dbReference type="SAM" id="MobiDB-lite"/>
    </source>
</evidence>
<name>F7XCD4_SINMM</name>
<feature type="compositionally biased region" description="Polar residues" evidence="1">
    <location>
        <begin position="31"/>
        <end position="40"/>
    </location>
</feature>
<dbReference type="InterPro" id="IPR011009">
    <property type="entry name" value="Kinase-like_dom_sf"/>
</dbReference>
<dbReference type="KEGG" id="smx:SM11_pC1567"/>
<geneLocation type="plasmid" evidence="2 3">
    <name>pSmeSM11c</name>
</geneLocation>
<dbReference type="AlphaFoldDB" id="F7XCD4"/>
<keyword evidence="2" id="KW-0614">Plasmid</keyword>
<gene>
    <name evidence="2" type="ordered locus">SM11_pC1567</name>
</gene>
<dbReference type="HOGENOM" id="CLU_631358_0_0_5"/>
<evidence type="ECO:0000313" key="2">
    <source>
        <dbReference type="EMBL" id="AEH82640.1"/>
    </source>
</evidence>
<dbReference type="SUPFAM" id="SSF56112">
    <property type="entry name" value="Protein kinase-like (PK-like)"/>
    <property type="match status" value="1"/>
</dbReference>
<dbReference type="EMBL" id="CP001831">
    <property type="protein sequence ID" value="AEH82640.1"/>
    <property type="molecule type" value="Genomic_DNA"/>
</dbReference>
<reference evidence="2 3" key="1">
    <citation type="journal article" date="2011" name="J. Biotechnol.">
        <title>The complete genome sequence of the dominant Sinorhizobium meliloti field isolate SM11 extends the S. meliloti pan-genome.</title>
        <authorList>
            <person name="Schneiker-Bekel S."/>
            <person name="Wibberg D."/>
            <person name="Bekel T."/>
            <person name="Blom J."/>
            <person name="Linke B."/>
            <person name="Neuweger H."/>
            <person name="Stiens M."/>
            <person name="Vorholter F.J."/>
            <person name="Weidner S."/>
            <person name="Goesmann A."/>
            <person name="Puhler A."/>
            <person name="Schluter A."/>
        </authorList>
    </citation>
    <scope>NUCLEOTIDE SEQUENCE [LARGE SCALE GENOMIC DNA]</scope>
    <source>
        <strain evidence="2 3">SM11</strain>
        <plasmid evidence="3">pSmeSM11c</plasmid>
    </source>
</reference>
<evidence type="ECO:0008006" key="4">
    <source>
        <dbReference type="Google" id="ProtNLM"/>
    </source>
</evidence>
<proteinExistence type="predicted"/>
<evidence type="ECO:0000313" key="3">
    <source>
        <dbReference type="Proteomes" id="UP000009045"/>
    </source>
</evidence>
<protein>
    <recommendedName>
        <fullName evidence="4">Aminoglycoside phosphotransferase domain-containing protein</fullName>
    </recommendedName>
</protein>
<dbReference type="Proteomes" id="UP000009045">
    <property type="component" value="Plasmid pSmeSM11c"/>
</dbReference>
<accession>F7XCD4</accession>
<sequence length="462" mass="50596">MSAAATRSAAAICTAASDRRSYAQKDPSGKNAMSQPTSRTAEIRKVAKTGDGKAEQLLAELLRDLFRIEARNVAINHDQYSLNSLNGFFETEDGAFFFKFHQEEGEEAMSGEYYRADILARAGLPVDQPLLMSVLPGEQILVYRRRTDPRFSDVLRALDLNDDAAARGRAVEAERRLSEAVLKVYLATLHTVGAREVAAEPIHRLFYERLVDPSAASYPGGRMASFYVGKDFAFPNLTLDWETLSRCRFVVNGIEYSDSIGALFDAAHERLNPARLADAGGVVAHGDAHNANVWYEERDGGAHLSFFDPAFAGENIPALLAEVKTTFHNILAHPLWLYDPAMAAGRYKASAVLDGALLRVTTDFAPSPVRRALLDVKAEALWRPLLSELKARGMLPADWRRVIRLGLFLCPTLVMNLRAGATTHNAISSLIGFSVAVMAGSEPVAGDDLISRFIDTIDPDNG</sequence>
<feature type="region of interest" description="Disordered" evidence="1">
    <location>
        <begin position="15"/>
        <end position="40"/>
    </location>
</feature>
<organism evidence="2 3">
    <name type="scientific">Sinorhizobium meliloti (strain SM11)</name>
    <dbReference type="NCBI Taxonomy" id="707241"/>
    <lineage>
        <taxon>Bacteria</taxon>
        <taxon>Pseudomonadati</taxon>
        <taxon>Pseudomonadota</taxon>
        <taxon>Alphaproteobacteria</taxon>
        <taxon>Hyphomicrobiales</taxon>
        <taxon>Rhizobiaceae</taxon>
        <taxon>Sinorhizobium/Ensifer group</taxon>
        <taxon>Sinorhizobium</taxon>
    </lineage>
</organism>
<dbReference type="PATRIC" id="fig|707241.3.peg.5482"/>